<evidence type="ECO:0000256" key="1">
    <source>
        <dbReference type="SAM" id="SignalP"/>
    </source>
</evidence>
<keyword evidence="1" id="KW-0732">Signal</keyword>
<protein>
    <submittedName>
        <fullName evidence="2">Uncharacterized protein</fullName>
    </submittedName>
</protein>
<keyword evidence="3" id="KW-1185">Reference proteome</keyword>
<proteinExistence type="predicted"/>
<dbReference type="EMBL" id="JANBPT010000400">
    <property type="protein sequence ID" value="KAJ1922136.1"/>
    <property type="molecule type" value="Genomic_DNA"/>
</dbReference>
<evidence type="ECO:0000313" key="3">
    <source>
        <dbReference type="Proteomes" id="UP001150569"/>
    </source>
</evidence>
<reference evidence="2" key="1">
    <citation type="submission" date="2022-07" db="EMBL/GenBank/DDBJ databases">
        <title>Phylogenomic reconstructions and comparative analyses of Kickxellomycotina fungi.</title>
        <authorList>
            <person name="Reynolds N.K."/>
            <person name="Stajich J.E."/>
            <person name="Barry K."/>
            <person name="Grigoriev I.V."/>
            <person name="Crous P."/>
            <person name="Smith M.E."/>
        </authorList>
    </citation>
    <scope>NUCLEOTIDE SEQUENCE</scope>
    <source>
        <strain evidence="2">RSA 861</strain>
    </source>
</reference>
<gene>
    <name evidence="2" type="ORF">IWQ60_006590</name>
</gene>
<dbReference type="Proteomes" id="UP001150569">
    <property type="component" value="Unassembled WGS sequence"/>
</dbReference>
<dbReference type="AlphaFoldDB" id="A0A9W8DXM2"/>
<evidence type="ECO:0000313" key="2">
    <source>
        <dbReference type="EMBL" id="KAJ1922136.1"/>
    </source>
</evidence>
<feature type="chain" id="PRO_5040839631" evidence="1">
    <location>
        <begin position="19"/>
        <end position="138"/>
    </location>
</feature>
<comment type="caution">
    <text evidence="2">The sequence shown here is derived from an EMBL/GenBank/DDBJ whole genome shotgun (WGS) entry which is preliminary data.</text>
</comment>
<organism evidence="2 3">
    <name type="scientific">Tieghemiomyces parasiticus</name>
    <dbReference type="NCBI Taxonomy" id="78921"/>
    <lineage>
        <taxon>Eukaryota</taxon>
        <taxon>Fungi</taxon>
        <taxon>Fungi incertae sedis</taxon>
        <taxon>Zoopagomycota</taxon>
        <taxon>Kickxellomycotina</taxon>
        <taxon>Dimargaritomycetes</taxon>
        <taxon>Dimargaritales</taxon>
        <taxon>Dimargaritaceae</taxon>
        <taxon>Tieghemiomyces</taxon>
    </lineage>
</organism>
<feature type="signal peptide" evidence="1">
    <location>
        <begin position="1"/>
        <end position="18"/>
    </location>
</feature>
<name>A0A9W8DXM2_9FUNG</name>
<accession>A0A9W8DXM2</accession>
<sequence>MKLPCYLVALLIFAFVAASQVPANDNQDTVSPTLEPGQQAEAEHRTLLHRALNGAAAMVGATYGAVRGSASYLKHKSEIEAKYYQMNKKNSGMFERLAVHGQACVVAAFCGGANYGRRAMDDVDTIQYHWRGMDPPSE</sequence>